<evidence type="ECO:0000256" key="10">
    <source>
        <dbReference type="SAM" id="Phobius"/>
    </source>
</evidence>
<dbReference type="GO" id="GO:0045259">
    <property type="term" value="C:proton-transporting ATP synthase complex"/>
    <property type="evidence" value="ECO:0007669"/>
    <property type="project" value="UniProtKB-KW"/>
</dbReference>
<organism evidence="11 12">
    <name type="scientific">Caulochytrium protostelioides</name>
    <dbReference type="NCBI Taxonomy" id="1555241"/>
    <lineage>
        <taxon>Eukaryota</taxon>
        <taxon>Fungi</taxon>
        <taxon>Fungi incertae sedis</taxon>
        <taxon>Chytridiomycota</taxon>
        <taxon>Chytridiomycota incertae sedis</taxon>
        <taxon>Chytridiomycetes</taxon>
        <taxon>Caulochytriales</taxon>
        <taxon>Caulochytriaceae</taxon>
        <taxon>Caulochytrium</taxon>
    </lineage>
</organism>
<keyword evidence="7" id="KW-0496">Mitochondrion</keyword>
<comment type="similarity">
    <text evidence="2">Belongs to the ATPase g subunit family.</text>
</comment>
<evidence type="ECO:0000256" key="9">
    <source>
        <dbReference type="ARBA" id="ARBA00023310"/>
    </source>
</evidence>
<dbReference type="Pfam" id="PF04718">
    <property type="entry name" value="ATP-synt_G"/>
    <property type="match status" value="1"/>
</dbReference>
<evidence type="ECO:0000256" key="2">
    <source>
        <dbReference type="ARBA" id="ARBA00005699"/>
    </source>
</evidence>
<evidence type="ECO:0000256" key="3">
    <source>
        <dbReference type="ARBA" id="ARBA00022448"/>
    </source>
</evidence>
<dbReference type="AlphaFoldDB" id="A0A4V1IUS0"/>
<reference evidence="12" key="1">
    <citation type="journal article" date="2018" name="Nat. Microbiol.">
        <title>Leveraging single-cell genomics to expand the fungal tree of life.</title>
        <authorList>
            <person name="Ahrendt S.R."/>
            <person name="Quandt C.A."/>
            <person name="Ciobanu D."/>
            <person name="Clum A."/>
            <person name="Salamov A."/>
            <person name="Andreopoulos B."/>
            <person name="Cheng J.F."/>
            <person name="Woyke T."/>
            <person name="Pelin A."/>
            <person name="Henrissat B."/>
            <person name="Reynolds N.K."/>
            <person name="Benny G.L."/>
            <person name="Smith M.E."/>
            <person name="James T.Y."/>
            <person name="Grigoriev I.V."/>
        </authorList>
    </citation>
    <scope>NUCLEOTIDE SEQUENCE [LARGE SCALE GENOMIC DNA]</scope>
    <source>
        <strain evidence="12">ATCC 52028</strain>
    </source>
</reference>
<evidence type="ECO:0000313" key="11">
    <source>
        <dbReference type="EMBL" id="RKP01529.1"/>
    </source>
</evidence>
<dbReference type="OrthoDB" id="437at2759"/>
<dbReference type="GO" id="GO:0015078">
    <property type="term" value="F:proton transmembrane transporter activity"/>
    <property type="evidence" value="ECO:0007669"/>
    <property type="project" value="InterPro"/>
</dbReference>
<dbReference type="STRING" id="1555241.A0A4V1IUS0"/>
<keyword evidence="3" id="KW-0813">Transport</keyword>
<dbReference type="GO" id="GO:0015986">
    <property type="term" value="P:proton motive force-driven ATP synthesis"/>
    <property type="evidence" value="ECO:0007669"/>
    <property type="project" value="InterPro"/>
</dbReference>
<accession>A0A4V1IUS0</accession>
<keyword evidence="4" id="KW-0138">CF(0)</keyword>
<keyword evidence="8 10" id="KW-0472">Membrane</keyword>
<dbReference type="Proteomes" id="UP000274922">
    <property type="component" value="Unassembled WGS sequence"/>
</dbReference>
<keyword evidence="5" id="KW-0375">Hydrogen ion transport</keyword>
<evidence type="ECO:0000256" key="4">
    <source>
        <dbReference type="ARBA" id="ARBA00022547"/>
    </source>
</evidence>
<evidence type="ECO:0000313" key="12">
    <source>
        <dbReference type="Proteomes" id="UP000274922"/>
    </source>
</evidence>
<comment type="subcellular location">
    <subcellularLocation>
        <location evidence="1">Mitochondrion membrane</location>
    </subcellularLocation>
</comment>
<feature type="non-terminal residue" evidence="11">
    <location>
        <position position="97"/>
    </location>
</feature>
<evidence type="ECO:0000256" key="5">
    <source>
        <dbReference type="ARBA" id="ARBA00022781"/>
    </source>
</evidence>
<sequence>LEPVVYYVKVLGHVARIVGQQTGTVWPNNFGTAQTGYSNFVAGFRNGAWKKLTIAEVGSLVFAGITVGGFFWVGEMIGRRSVVGYDVPGAHNHFGAH</sequence>
<gene>
    <name evidence="11" type="ORF">CXG81DRAFT_5823</name>
</gene>
<evidence type="ECO:0000256" key="6">
    <source>
        <dbReference type="ARBA" id="ARBA00023065"/>
    </source>
</evidence>
<feature type="transmembrane region" description="Helical" evidence="10">
    <location>
        <begin position="52"/>
        <end position="73"/>
    </location>
</feature>
<keyword evidence="12" id="KW-1185">Reference proteome</keyword>
<protein>
    <submittedName>
        <fullName evidence="11">Uncharacterized protein</fullName>
    </submittedName>
</protein>
<feature type="non-terminal residue" evidence="11">
    <location>
        <position position="1"/>
    </location>
</feature>
<evidence type="ECO:0000256" key="8">
    <source>
        <dbReference type="ARBA" id="ARBA00023136"/>
    </source>
</evidence>
<keyword evidence="10" id="KW-1133">Transmembrane helix</keyword>
<proteinExistence type="inferred from homology"/>
<dbReference type="InterPro" id="IPR006808">
    <property type="entry name" value="ATP_synth_F0_gsu_mt"/>
</dbReference>
<dbReference type="GO" id="GO:0031966">
    <property type="term" value="C:mitochondrial membrane"/>
    <property type="evidence" value="ECO:0007669"/>
    <property type="project" value="UniProtKB-SubCell"/>
</dbReference>
<keyword evidence="10" id="KW-0812">Transmembrane</keyword>
<evidence type="ECO:0000256" key="1">
    <source>
        <dbReference type="ARBA" id="ARBA00004325"/>
    </source>
</evidence>
<dbReference type="EMBL" id="ML014169">
    <property type="protein sequence ID" value="RKP01529.1"/>
    <property type="molecule type" value="Genomic_DNA"/>
</dbReference>
<keyword evidence="9" id="KW-0066">ATP synthesis</keyword>
<name>A0A4V1IUS0_9FUNG</name>
<evidence type="ECO:0000256" key="7">
    <source>
        <dbReference type="ARBA" id="ARBA00023128"/>
    </source>
</evidence>
<keyword evidence="6" id="KW-0406">Ion transport</keyword>